<dbReference type="PROSITE" id="PS51677">
    <property type="entry name" value="NODB"/>
    <property type="match status" value="1"/>
</dbReference>
<evidence type="ECO:0000256" key="1">
    <source>
        <dbReference type="ARBA" id="ARBA00022723"/>
    </source>
</evidence>
<gene>
    <name evidence="5" type="ORF">GCM10009765_08670</name>
</gene>
<keyword evidence="1" id="KW-0479">Metal-binding</keyword>
<dbReference type="InterPro" id="IPR002509">
    <property type="entry name" value="NODB_dom"/>
</dbReference>
<name>A0ABN2FX79_9ACTN</name>
<feature type="region of interest" description="Disordered" evidence="3">
    <location>
        <begin position="44"/>
        <end position="86"/>
    </location>
</feature>
<dbReference type="InterPro" id="IPR006311">
    <property type="entry name" value="TAT_signal"/>
</dbReference>
<evidence type="ECO:0000259" key="4">
    <source>
        <dbReference type="PROSITE" id="PS51677"/>
    </source>
</evidence>
<evidence type="ECO:0000256" key="2">
    <source>
        <dbReference type="ARBA" id="ARBA00022801"/>
    </source>
</evidence>
<evidence type="ECO:0000313" key="6">
    <source>
        <dbReference type="Proteomes" id="UP001500618"/>
    </source>
</evidence>
<comment type="caution">
    <text evidence="5">The sequence shown here is derived from an EMBL/GenBank/DDBJ whole genome shotgun (WGS) entry which is preliminary data.</text>
</comment>
<dbReference type="EMBL" id="BAAANY010000002">
    <property type="protein sequence ID" value="GAA1661418.1"/>
    <property type="molecule type" value="Genomic_DNA"/>
</dbReference>
<accession>A0ABN2FX79</accession>
<dbReference type="SUPFAM" id="SSF88713">
    <property type="entry name" value="Glycoside hydrolase/deacetylase"/>
    <property type="match status" value="1"/>
</dbReference>
<dbReference type="PANTHER" id="PTHR10587">
    <property type="entry name" value="GLYCOSYL TRANSFERASE-RELATED"/>
    <property type="match status" value="1"/>
</dbReference>
<feature type="domain" description="NodB homology" evidence="4">
    <location>
        <begin position="104"/>
        <end position="287"/>
    </location>
</feature>
<keyword evidence="2" id="KW-0378">Hydrolase</keyword>
<evidence type="ECO:0000313" key="5">
    <source>
        <dbReference type="EMBL" id="GAA1661418.1"/>
    </source>
</evidence>
<dbReference type="InterPro" id="IPR011330">
    <property type="entry name" value="Glyco_hydro/deAcase_b/a-brl"/>
</dbReference>
<dbReference type="Pfam" id="PF01522">
    <property type="entry name" value="Polysacc_deac_1"/>
    <property type="match status" value="1"/>
</dbReference>
<evidence type="ECO:0000256" key="3">
    <source>
        <dbReference type="SAM" id="MobiDB-lite"/>
    </source>
</evidence>
<dbReference type="Gene3D" id="3.20.20.370">
    <property type="entry name" value="Glycoside hydrolase/deacetylase"/>
    <property type="match status" value="1"/>
</dbReference>
<dbReference type="InterPro" id="IPR050248">
    <property type="entry name" value="Polysacc_deacetylase_ArnD"/>
</dbReference>
<protein>
    <submittedName>
        <fullName evidence="5">Polysaccharide deacetylase family protein</fullName>
    </submittedName>
</protein>
<dbReference type="CDD" id="cd10917">
    <property type="entry name" value="CE4_NodB_like_6s_7s"/>
    <property type="match status" value="1"/>
</dbReference>
<proteinExistence type="predicted"/>
<keyword evidence="6" id="KW-1185">Reference proteome</keyword>
<dbReference type="PANTHER" id="PTHR10587:SF133">
    <property type="entry name" value="CHITIN DEACETYLASE 1-RELATED"/>
    <property type="match status" value="1"/>
</dbReference>
<organism evidence="5 6">
    <name type="scientific">Fodinicola feengrottensis</name>
    <dbReference type="NCBI Taxonomy" id="435914"/>
    <lineage>
        <taxon>Bacteria</taxon>
        <taxon>Bacillati</taxon>
        <taxon>Actinomycetota</taxon>
        <taxon>Actinomycetes</taxon>
        <taxon>Mycobacteriales</taxon>
        <taxon>Fodinicola</taxon>
    </lineage>
</organism>
<dbReference type="PROSITE" id="PS51318">
    <property type="entry name" value="TAT"/>
    <property type="match status" value="1"/>
</dbReference>
<dbReference type="Proteomes" id="UP001500618">
    <property type="component" value="Unassembled WGS sequence"/>
</dbReference>
<sequence length="300" mass="32531">MRPRTFAIPVSADRRITADLAQDRRRFLGVMALGVLGLAAGCGGQQAASSPTSGSPVAAGPSHTDNPSPAAPDSLPPIPKPRPGVAELVNSTAGKEWEPPKNTKRIILTVDDGYDAATVAAYADFAARTGIPLTFNPNGTYQKIWNPHADKLAPLIEKGQVQIGNHTFTHQSIVGRSEAAIRGDIERNEEWINKKFGITSRPYFRPPFGTHNKETDQIVAGIGFTKILLWDGTLGDSKLLTPDKLLYFANEYMTGGRIVLGHANHPTITHMFDKIEDLIKERKLEPVTLDTMFGTSRATG</sequence>
<reference evidence="5 6" key="1">
    <citation type="journal article" date="2019" name="Int. J. Syst. Evol. Microbiol.">
        <title>The Global Catalogue of Microorganisms (GCM) 10K type strain sequencing project: providing services to taxonomists for standard genome sequencing and annotation.</title>
        <authorList>
            <consortium name="The Broad Institute Genomics Platform"/>
            <consortium name="The Broad Institute Genome Sequencing Center for Infectious Disease"/>
            <person name="Wu L."/>
            <person name="Ma J."/>
        </authorList>
    </citation>
    <scope>NUCLEOTIDE SEQUENCE [LARGE SCALE GENOMIC DNA]</scope>
    <source>
        <strain evidence="5 6">JCM 14718</strain>
    </source>
</reference>